<dbReference type="InterPro" id="IPR025668">
    <property type="entry name" value="Tnp_DDE_dom"/>
</dbReference>
<accession>A0ABS1I813</accession>
<gene>
    <name evidence="2" type="ORF">JJL56_29865</name>
</gene>
<dbReference type="Pfam" id="PF13701">
    <property type="entry name" value="DDE_Tnp_1_4"/>
    <property type="match status" value="1"/>
</dbReference>
<evidence type="ECO:0000313" key="3">
    <source>
        <dbReference type="Proteomes" id="UP000654452"/>
    </source>
</evidence>
<proteinExistence type="predicted"/>
<keyword evidence="3" id="KW-1185">Reference proteome</keyword>
<comment type="caution">
    <text evidence="2">The sequence shown here is derived from an EMBL/GenBank/DDBJ whole genome shotgun (WGS) entry which is preliminary data.</text>
</comment>
<evidence type="ECO:0000313" key="2">
    <source>
        <dbReference type="EMBL" id="MBK4723064.1"/>
    </source>
</evidence>
<reference evidence="2 3" key="1">
    <citation type="submission" date="2021-01" db="EMBL/GenBank/DDBJ databases">
        <title>Azospirillum sp. YIM DDC1 draft genome.</title>
        <authorList>
            <person name="Wang Y.-X."/>
        </authorList>
    </citation>
    <scope>NUCLEOTIDE SEQUENCE [LARGE SCALE GENOMIC DNA]</scope>
    <source>
        <strain evidence="2 3">YIM DDC1</strain>
    </source>
</reference>
<organism evidence="2 3">
    <name type="scientific">Azospirillum aestuarii</name>
    <dbReference type="NCBI Taxonomy" id="2802052"/>
    <lineage>
        <taxon>Bacteria</taxon>
        <taxon>Pseudomonadati</taxon>
        <taxon>Pseudomonadota</taxon>
        <taxon>Alphaproteobacteria</taxon>
        <taxon>Rhodospirillales</taxon>
        <taxon>Azospirillaceae</taxon>
        <taxon>Azospirillum</taxon>
    </lineage>
</organism>
<evidence type="ECO:0000259" key="1">
    <source>
        <dbReference type="Pfam" id="PF13701"/>
    </source>
</evidence>
<sequence>MAESIGVLPGLSPVAGKPVHAAFDGSRLTSDAGILLLAEIDRRLGICERLADCIEDTRAPERVRHSLAEMIRFRALLIAAG</sequence>
<dbReference type="EMBL" id="JAEPIV010000039">
    <property type="protein sequence ID" value="MBK4723064.1"/>
    <property type="molecule type" value="Genomic_DNA"/>
</dbReference>
<feature type="domain" description="Transposase DDE" evidence="1">
    <location>
        <begin position="12"/>
        <end position="81"/>
    </location>
</feature>
<name>A0ABS1I813_9PROT</name>
<protein>
    <submittedName>
        <fullName evidence="2">Transposase</fullName>
    </submittedName>
</protein>
<dbReference type="Proteomes" id="UP000654452">
    <property type="component" value="Unassembled WGS sequence"/>
</dbReference>